<dbReference type="EMBL" id="MT684598">
    <property type="protein sequence ID" value="QNN99240.1"/>
    <property type="molecule type" value="Genomic_DNA"/>
</dbReference>
<dbReference type="GeneID" id="77927456"/>
<dbReference type="Proteomes" id="UP000516151">
    <property type="component" value="Segment"/>
</dbReference>
<evidence type="ECO:0000313" key="2">
    <source>
        <dbReference type="Proteomes" id="UP000516151"/>
    </source>
</evidence>
<dbReference type="RefSeq" id="YP_010651747.1">
    <property type="nucleotide sequence ID" value="NC_070783.1"/>
</dbReference>
<dbReference type="KEGG" id="vg:77927456"/>
<accession>A0A7G9UYY5</accession>
<reference evidence="1 2" key="1">
    <citation type="submission" date="2020-06" db="EMBL/GenBank/DDBJ databases">
        <authorList>
            <person name="Arora M.N."/>
            <person name="Dalling M.T."/>
            <person name="Dawson S.P.M."/>
            <person name="Elia S.N."/>
            <person name="Burke B."/>
            <person name="Shaffer C.D."/>
            <person name="Weston-Hafer K.A."/>
            <person name="Garlena R.A."/>
            <person name="Russell D.A."/>
            <person name="Pope W.H."/>
            <person name="Jacobs-Sera D."/>
            <person name="Hatfull G.F."/>
        </authorList>
    </citation>
    <scope>NUCLEOTIDE SEQUENCE [LARGE SCALE GENOMIC DNA]</scope>
</reference>
<name>A0A7G9UYY5_9CAUD</name>
<sequence>MRDFFNKLFDWYPEDDAPEIHVIEEEDFWTPGGWTDNRSHWEQYDEMPWNG</sequence>
<proteinExistence type="predicted"/>
<evidence type="ECO:0000313" key="1">
    <source>
        <dbReference type="EMBL" id="QNN99240.1"/>
    </source>
</evidence>
<protein>
    <submittedName>
        <fullName evidence="1">Uncharacterized protein</fullName>
    </submittedName>
</protein>
<keyword evidence="2" id="KW-1185">Reference proteome</keyword>
<organism evidence="1 2">
    <name type="scientific">Streptomyces phage Faust</name>
    <dbReference type="NCBI Taxonomy" id="2767565"/>
    <lineage>
        <taxon>Viruses</taxon>
        <taxon>Duplodnaviria</taxon>
        <taxon>Heunggongvirae</taxon>
        <taxon>Uroviricota</taxon>
        <taxon>Caudoviricetes</taxon>
        <taxon>Stanwilliamsviridae</taxon>
        <taxon>Loccivirinae</taxon>
        <taxon>Faustvirus</taxon>
        <taxon>Faustvirus faust</taxon>
    </lineage>
</organism>
<gene>
    <name evidence="1" type="primary">161</name>
    <name evidence="1" type="ORF">SEA_FAUST_161</name>
</gene>